<organism evidence="1 2">
    <name type="scientific">Bauhinia variegata</name>
    <name type="common">Purple orchid tree</name>
    <name type="synonym">Phanera variegata</name>
    <dbReference type="NCBI Taxonomy" id="167791"/>
    <lineage>
        <taxon>Eukaryota</taxon>
        <taxon>Viridiplantae</taxon>
        <taxon>Streptophyta</taxon>
        <taxon>Embryophyta</taxon>
        <taxon>Tracheophyta</taxon>
        <taxon>Spermatophyta</taxon>
        <taxon>Magnoliopsida</taxon>
        <taxon>eudicotyledons</taxon>
        <taxon>Gunneridae</taxon>
        <taxon>Pentapetalae</taxon>
        <taxon>rosids</taxon>
        <taxon>fabids</taxon>
        <taxon>Fabales</taxon>
        <taxon>Fabaceae</taxon>
        <taxon>Cercidoideae</taxon>
        <taxon>Cercideae</taxon>
        <taxon>Bauhiniinae</taxon>
        <taxon>Bauhinia</taxon>
    </lineage>
</organism>
<name>A0ACB9PBW9_BAUVA</name>
<dbReference type="EMBL" id="CM039430">
    <property type="protein sequence ID" value="KAI4345831.1"/>
    <property type="molecule type" value="Genomic_DNA"/>
</dbReference>
<evidence type="ECO:0000313" key="2">
    <source>
        <dbReference type="Proteomes" id="UP000828941"/>
    </source>
</evidence>
<sequence length="322" mass="36967">METEGLPQSPINQAEDEEEVNVNVSLTTIVATPIRLKKSLTVRDLKDQLCRNFGVSEIDQHLYFGGQRLMDTDTLVDCGIDKNSTIDLNVLQYDEKLKISIKELTLDETIHIVEAKLNDTVKNIKKMIADSKGYEYERLTLMFEGKLLKDDSTLESLQVEDDSTFDLVLCAKQEISINVKEPKGDIFQLDVKTCFSVLHVKALVGRKTGKPLIDWHLLFHRNLLKECRTLAYYAIVNGSILNIYYRKIPILVKTWTGESIVLSVEQDQRVSDLKLKVIQKMRMRKMPRPSRITKLEYEGKELEDGEKLSSYNIKQDSTIVEH</sequence>
<comment type="caution">
    <text evidence="1">The sequence shown here is derived from an EMBL/GenBank/DDBJ whole genome shotgun (WGS) entry which is preliminary data.</text>
</comment>
<dbReference type="Proteomes" id="UP000828941">
    <property type="component" value="Chromosome 5"/>
</dbReference>
<reference evidence="1 2" key="1">
    <citation type="journal article" date="2022" name="DNA Res.">
        <title>Chromosomal-level genome assembly of the orchid tree Bauhinia variegata (Leguminosae; Cercidoideae) supports the allotetraploid origin hypothesis of Bauhinia.</title>
        <authorList>
            <person name="Zhong Y."/>
            <person name="Chen Y."/>
            <person name="Zheng D."/>
            <person name="Pang J."/>
            <person name="Liu Y."/>
            <person name="Luo S."/>
            <person name="Meng S."/>
            <person name="Qian L."/>
            <person name="Wei D."/>
            <person name="Dai S."/>
            <person name="Zhou R."/>
        </authorList>
    </citation>
    <scope>NUCLEOTIDE SEQUENCE [LARGE SCALE GENOMIC DNA]</scope>
    <source>
        <strain evidence="1">BV-YZ2020</strain>
    </source>
</reference>
<gene>
    <name evidence="1" type="ORF">L6164_012922</name>
</gene>
<keyword evidence="2" id="KW-1185">Reference proteome</keyword>
<proteinExistence type="predicted"/>
<evidence type="ECO:0000313" key="1">
    <source>
        <dbReference type="EMBL" id="KAI4345831.1"/>
    </source>
</evidence>
<protein>
    <submittedName>
        <fullName evidence="1">Uncharacterized protein</fullName>
    </submittedName>
</protein>
<accession>A0ACB9PBW9</accession>